<evidence type="ECO:0000313" key="2">
    <source>
        <dbReference type="EMBL" id="KIF53083.1"/>
    </source>
</evidence>
<gene>
    <name evidence="2" type="ORF">H735_09040</name>
</gene>
<dbReference type="PATRIC" id="fig|1229493.5.peg.894"/>
<evidence type="ECO:0000313" key="3">
    <source>
        <dbReference type="Proteomes" id="UP000031586"/>
    </source>
</evidence>
<dbReference type="EMBL" id="JPRD01000015">
    <property type="protein sequence ID" value="KIF53083.1"/>
    <property type="molecule type" value="Genomic_DNA"/>
</dbReference>
<dbReference type="AlphaFoldDB" id="A0A0C1VT42"/>
<keyword evidence="1" id="KW-1133">Transmembrane helix</keyword>
<protein>
    <submittedName>
        <fullName evidence="2">Uncharacterized protein</fullName>
    </submittedName>
</protein>
<organism evidence="2 3">
    <name type="scientific">Vibrio owensii CAIM 1854 = LMG 25443</name>
    <dbReference type="NCBI Taxonomy" id="1229493"/>
    <lineage>
        <taxon>Bacteria</taxon>
        <taxon>Pseudomonadati</taxon>
        <taxon>Pseudomonadota</taxon>
        <taxon>Gammaproteobacteria</taxon>
        <taxon>Vibrionales</taxon>
        <taxon>Vibrionaceae</taxon>
        <taxon>Vibrio</taxon>
    </lineage>
</organism>
<dbReference type="Proteomes" id="UP000031586">
    <property type="component" value="Unassembled WGS sequence"/>
</dbReference>
<reference evidence="2 3" key="1">
    <citation type="submission" date="2014-07" db="EMBL/GenBank/DDBJ databases">
        <title>Unique and conserved regions in Vibrio harveyi and related species in comparison with the shrimp pathogen Vibrio harveyi CAIM 1792.</title>
        <authorList>
            <person name="Espinoza-Valles I."/>
            <person name="Vora G."/>
            <person name="Leekitcharoenphon P."/>
            <person name="Ussery D."/>
            <person name="Hoj L."/>
            <person name="Gomez-Gil B."/>
        </authorList>
    </citation>
    <scope>NUCLEOTIDE SEQUENCE [LARGE SCALE GENOMIC DNA]</scope>
    <source>
        <strain evidence="3">CAIM 1854 / LMG 25443</strain>
    </source>
</reference>
<name>A0A0C1VT42_9VIBR</name>
<comment type="caution">
    <text evidence="2">The sequence shown here is derived from an EMBL/GenBank/DDBJ whole genome shotgun (WGS) entry which is preliminary data.</text>
</comment>
<dbReference type="RefSeq" id="WP_020194251.1">
    <property type="nucleotide sequence ID" value="NZ_BAOH01000005.1"/>
</dbReference>
<keyword evidence="1" id="KW-0812">Transmembrane</keyword>
<accession>A0A0C1VT42</accession>
<evidence type="ECO:0000256" key="1">
    <source>
        <dbReference type="SAM" id="Phobius"/>
    </source>
</evidence>
<proteinExistence type="predicted"/>
<feature type="transmembrane region" description="Helical" evidence="1">
    <location>
        <begin position="41"/>
        <end position="62"/>
    </location>
</feature>
<feature type="transmembrane region" description="Helical" evidence="1">
    <location>
        <begin position="74"/>
        <end position="95"/>
    </location>
</feature>
<sequence>MEKIDPKGEIMSNRKKLTSSDIAQIEREITESQHWIVRVFLGWKAPAIAVLLGLIGLVANIVKQHGGLTQFSTTAVNMVSITCLLILIYGLIGLINHDWSWGKEKQ</sequence>
<keyword evidence="1" id="KW-0472">Membrane</keyword>